<organism evidence="2 3">
    <name type="scientific">Papaver nudicaule</name>
    <name type="common">Iceland poppy</name>
    <dbReference type="NCBI Taxonomy" id="74823"/>
    <lineage>
        <taxon>Eukaryota</taxon>
        <taxon>Viridiplantae</taxon>
        <taxon>Streptophyta</taxon>
        <taxon>Embryophyta</taxon>
        <taxon>Tracheophyta</taxon>
        <taxon>Spermatophyta</taxon>
        <taxon>Magnoliopsida</taxon>
        <taxon>Ranunculales</taxon>
        <taxon>Papaveraceae</taxon>
        <taxon>Papaveroideae</taxon>
        <taxon>Papaver</taxon>
    </lineage>
</organism>
<feature type="domain" description="DUF7912" evidence="1">
    <location>
        <begin position="40"/>
        <end position="133"/>
    </location>
</feature>
<comment type="caution">
    <text evidence="2">The sequence shown here is derived from an EMBL/GenBank/DDBJ whole genome shotgun (WGS) entry which is preliminary data.</text>
</comment>
<dbReference type="PANTHER" id="PTHR34544">
    <property type="entry name" value="OSJNBA0006B20.18 PROTEIN"/>
    <property type="match status" value="1"/>
</dbReference>
<proteinExistence type="predicted"/>
<evidence type="ECO:0000313" key="3">
    <source>
        <dbReference type="Proteomes" id="UP001177140"/>
    </source>
</evidence>
<accession>A0AA42B1J0</accession>
<protein>
    <recommendedName>
        <fullName evidence="1">DUF7912 domain-containing protein</fullName>
    </recommendedName>
</protein>
<dbReference type="InterPro" id="IPR057234">
    <property type="entry name" value="DUF7912"/>
</dbReference>
<keyword evidence="3" id="KW-1185">Reference proteome</keyword>
<reference evidence="2" key="1">
    <citation type="submission" date="2022-03" db="EMBL/GenBank/DDBJ databases">
        <title>A functionally conserved STORR gene fusion in Papaver species that diverged 16.8 million years ago.</title>
        <authorList>
            <person name="Catania T."/>
        </authorList>
    </citation>
    <scope>NUCLEOTIDE SEQUENCE</scope>
    <source>
        <strain evidence="2">S-191538</strain>
    </source>
</reference>
<dbReference type="Pfam" id="PF25498">
    <property type="entry name" value="DUF7912"/>
    <property type="match status" value="1"/>
</dbReference>
<evidence type="ECO:0000313" key="2">
    <source>
        <dbReference type="EMBL" id="MCL7048028.1"/>
    </source>
</evidence>
<dbReference type="AlphaFoldDB" id="A0AA42B1J0"/>
<dbReference type="PANTHER" id="PTHR34544:SF1">
    <property type="entry name" value="OS04G0438300 PROTEIN"/>
    <property type="match status" value="1"/>
</dbReference>
<dbReference type="Proteomes" id="UP001177140">
    <property type="component" value="Unassembled WGS sequence"/>
</dbReference>
<dbReference type="EMBL" id="JAJJMA010300064">
    <property type="protein sequence ID" value="MCL7048028.1"/>
    <property type="molecule type" value="Genomic_DNA"/>
</dbReference>
<name>A0AA42B1J0_PAPNU</name>
<evidence type="ECO:0000259" key="1">
    <source>
        <dbReference type="Pfam" id="PF25498"/>
    </source>
</evidence>
<gene>
    <name evidence="2" type="ORF">MKW94_008216</name>
</gene>
<sequence length="136" mass="15346">MADIEAFSAAYRARLDEAEEAGSVPKNVSLEVSSPGVERVVRIPQDLDRFKDRAMYVKYFLESVNETGGVSVEEGEGIFRLVSFDLDLAVCLLGIADVRINREKAGKGRPLNKKQRDWRLNTPFHSLRLVRLYSDT</sequence>